<dbReference type="AlphaFoldDB" id="A0A401UGW4"/>
<evidence type="ECO:0000313" key="2">
    <source>
        <dbReference type="Proteomes" id="UP000287872"/>
    </source>
</evidence>
<gene>
    <name evidence="1" type="ORF">Ctaglu_03520</name>
</gene>
<keyword evidence="2" id="KW-1185">Reference proteome</keyword>
<protein>
    <submittedName>
        <fullName evidence="1">Uncharacterized protein</fullName>
    </submittedName>
</protein>
<organism evidence="1 2">
    <name type="scientific">Clostridium tagluense</name>
    <dbReference type="NCBI Taxonomy" id="360422"/>
    <lineage>
        <taxon>Bacteria</taxon>
        <taxon>Bacillati</taxon>
        <taxon>Bacillota</taxon>
        <taxon>Clostridia</taxon>
        <taxon>Eubacteriales</taxon>
        <taxon>Clostridiaceae</taxon>
        <taxon>Clostridium</taxon>
    </lineage>
</organism>
<reference evidence="1 2" key="1">
    <citation type="submission" date="2018-11" db="EMBL/GenBank/DDBJ databases">
        <title>Genome sequencing and assembly of Clostridium tagluense strain A121.</title>
        <authorList>
            <person name="Murakami T."/>
            <person name="Segawa T."/>
            <person name="Shcherbakova V.A."/>
            <person name="Mori H."/>
            <person name="Yoshimura Y."/>
        </authorList>
    </citation>
    <scope>NUCLEOTIDE SEQUENCE [LARGE SCALE GENOMIC DNA]</scope>
    <source>
        <strain evidence="1 2">A121</strain>
    </source>
</reference>
<sequence length="150" mass="17063">MGIMAVERMKVKNPYQGLMNELLEEYGLSPIEAKALVKRVAQFKEEQQSGARDNGQIVKKVVAFGELAGKRIIDCKLVPVNLTMYFNGEEKLEKDIVVPTRAQIEDIGPGITHKEKIIELLIKGYRYSEIMIQTVYTEASIENYEKNLLE</sequence>
<comment type="caution">
    <text evidence="1">The sequence shown here is derived from an EMBL/GenBank/DDBJ whole genome shotgun (WGS) entry which is preliminary data.</text>
</comment>
<dbReference type="Pfam" id="PF07900">
    <property type="entry name" value="DUF1670"/>
    <property type="match status" value="1"/>
</dbReference>
<evidence type="ECO:0000313" key="1">
    <source>
        <dbReference type="EMBL" id="GCD08729.1"/>
    </source>
</evidence>
<proteinExistence type="predicted"/>
<name>A0A401UGW4_9CLOT</name>
<dbReference type="EMBL" id="BHYK01000002">
    <property type="protein sequence ID" value="GCD08729.1"/>
    <property type="molecule type" value="Genomic_DNA"/>
</dbReference>
<dbReference type="RefSeq" id="WP_124997471.1">
    <property type="nucleotide sequence ID" value="NZ_BHYK01000002.1"/>
</dbReference>
<dbReference type="Proteomes" id="UP000287872">
    <property type="component" value="Unassembled WGS sequence"/>
</dbReference>
<accession>A0A401UGW4</accession>
<dbReference type="InterPro" id="IPR012872">
    <property type="entry name" value="DUF1670"/>
</dbReference>
<dbReference type="OrthoDB" id="2109768at2"/>